<dbReference type="EMBL" id="CAKKNE010000002">
    <property type="protein sequence ID" value="CAH0367648.1"/>
    <property type="molecule type" value="Genomic_DNA"/>
</dbReference>
<keyword evidence="3" id="KW-1185">Reference proteome</keyword>
<dbReference type="Proteomes" id="UP000789595">
    <property type="component" value="Unassembled WGS sequence"/>
</dbReference>
<sequence>MMRWEVWQLVCLLAFTPTRVPGPESQFDHCPRAADQICTRRTSQATRQCPEYATRALRPPRAAAVKKTGKPSLTSAA</sequence>
<evidence type="ECO:0008006" key="4">
    <source>
        <dbReference type="Google" id="ProtNLM"/>
    </source>
</evidence>
<gene>
    <name evidence="2" type="ORF">PECAL_2P06800</name>
</gene>
<evidence type="ECO:0000313" key="3">
    <source>
        <dbReference type="Proteomes" id="UP000789595"/>
    </source>
</evidence>
<evidence type="ECO:0000313" key="2">
    <source>
        <dbReference type="EMBL" id="CAH0367648.1"/>
    </source>
</evidence>
<feature type="signal peptide" evidence="1">
    <location>
        <begin position="1"/>
        <end position="22"/>
    </location>
</feature>
<proteinExistence type="predicted"/>
<name>A0A8J2S9P2_9STRA</name>
<keyword evidence="1" id="KW-0732">Signal</keyword>
<evidence type="ECO:0000256" key="1">
    <source>
        <dbReference type="SAM" id="SignalP"/>
    </source>
</evidence>
<comment type="caution">
    <text evidence="2">The sequence shown here is derived from an EMBL/GenBank/DDBJ whole genome shotgun (WGS) entry which is preliminary data.</text>
</comment>
<dbReference type="AlphaFoldDB" id="A0A8J2S9P2"/>
<reference evidence="2" key="1">
    <citation type="submission" date="2021-11" db="EMBL/GenBank/DDBJ databases">
        <authorList>
            <consortium name="Genoscope - CEA"/>
            <person name="William W."/>
        </authorList>
    </citation>
    <scope>NUCLEOTIDE SEQUENCE</scope>
</reference>
<feature type="chain" id="PRO_5035266636" description="Secreted protein" evidence="1">
    <location>
        <begin position="23"/>
        <end position="77"/>
    </location>
</feature>
<accession>A0A8J2S9P2</accession>
<protein>
    <recommendedName>
        <fullName evidence="4">Secreted protein</fullName>
    </recommendedName>
</protein>
<organism evidence="2 3">
    <name type="scientific">Pelagomonas calceolata</name>
    <dbReference type="NCBI Taxonomy" id="35677"/>
    <lineage>
        <taxon>Eukaryota</taxon>
        <taxon>Sar</taxon>
        <taxon>Stramenopiles</taxon>
        <taxon>Ochrophyta</taxon>
        <taxon>Pelagophyceae</taxon>
        <taxon>Pelagomonadales</taxon>
        <taxon>Pelagomonadaceae</taxon>
        <taxon>Pelagomonas</taxon>
    </lineage>
</organism>